<protein>
    <submittedName>
        <fullName evidence="2">Uncharacterized protein</fullName>
    </submittedName>
</protein>
<feature type="region of interest" description="Disordered" evidence="1">
    <location>
        <begin position="72"/>
        <end position="94"/>
    </location>
</feature>
<dbReference type="Proteomes" id="UP000030758">
    <property type="component" value="Unassembled WGS sequence"/>
</dbReference>
<proteinExistence type="predicted"/>
<reference evidence="2" key="1">
    <citation type="journal article" date="2014" name="Nat. Genet.">
        <title>Genome and transcriptome of the porcine whipworm Trichuris suis.</title>
        <authorList>
            <person name="Jex A.R."/>
            <person name="Nejsum P."/>
            <person name="Schwarz E.M."/>
            <person name="Hu L."/>
            <person name="Young N.D."/>
            <person name="Hall R.S."/>
            <person name="Korhonen P.K."/>
            <person name="Liao S."/>
            <person name="Thamsborg S."/>
            <person name="Xia J."/>
            <person name="Xu P."/>
            <person name="Wang S."/>
            <person name="Scheerlinck J.P."/>
            <person name="Hofmann A."/>
            <person name="Sternberg P.W."/>
            <person name="Wang J."/>
            <person name="Gasser R.B."/>
        </authorList>
    </citation>
    <scope>NUCLEOTIDE SEQUENCE [LARGE SCALE GENOMIC DNA]</scope>
    <source>
        <strain evidence="2">DCEP-RM93F</strain>
    </source>
</reference>
<accession>A0A085NUC8</accession>
<name>A0A085NUC8_9BILA</name>
<feature type="compositionally biased region" description="Basic residues" evidence="1">
    <location>
        <begin position="83"/>
        <end position="94"/>
    </location>
</feature>
<gene>
    <name evidence="2" type="ORF">M514_14978</name>
</gene>
<sequence>MEFLDMKTYNRRHCMIHMELPAFSVNPKMNSKRPASSKSSRKEVRRPKATTTIQKKVELLDMLREKRNSATMASVRVPYTTSRRTKRRLGVPLH</sequence>
<dbReference type="AlphaFoldDB" id="A0A085NUC8"/>
<organism evidence="2">
    <name type="scientific">Trichuris suis</name>
    <name type="common">pig whipworm</name>
    <dbReference type="NCBI Taxonomy" id="68888"/>
    <lineage>
        <taxon>Eukaryota</taxon>
        <taxon>Metazoa</taxon>
        <taxon>Ecdysozoa</taxon>
        <taxon>Nematoda</taxon>
        <taxon>Enoplea</taxon>
        <taxon>Dorylaimia</taxon>
        <taxon>Trichinellida</taxon>
        <taxon>Trichuridae</taxon>
        <taxon>Trichuris</taxon>
    </lineage>
</organism>
<evidence type="ECO:0000256" key="1">
    <source>
        <dbReference type="SAM" id="MobiDB-lite"/>
    </source>
</evidence>
<feature type="region of interest" description="Disordered" evidence="1">
    <location>
        <begin position="26"/>
        <end position="50"/>
    </location>
</feature>
<evidence type="ECO:0000313" key="2">
    <source>
        <dbReference type="EMBL" id="KFD73074.1"/>
    </source>
</evidence>
<dbReference type="EMBL" id="KL367475">
    <property type="protein sequence ID" value="KFD73074.1"/>
    <property type="molecule type" value="Genomic_DNA"/>
</dbReference>